<dbReference type="SUPFAM" id="SSF52047">
    <property type="entry name" value="RNI-like"/>
    <property type="match status" value="1"/>
</dbReference>
<dbReference type="SMART" id="SM00367">
    <property type="entry name" value="LRR_CC"/>
    <property type="match status" value="7"/>
</dbReference>
<dbReference type="Pfam" id="PF13516">
    <property type="entry name" value="LRR_6"/>
    <property type="match status" value="1"/>
</dbReference>
<dbReference type="InterPro" id="IPR006553">
    <property type="entry name" value="Leu-rich_rpt_Cys-con_subtyp"/>
</dbReference>
<organism evidence="3 4">
    <name type="scientific">Batillaria attramentaria</name>
    <dbReference type="NCBI Taxonomy" id="370345"/>
    <lineage>
        <taxon>Eukaryota</taxon>
        <taxon>Metazoa</taxon>
        <taxon>Spiralia</taxon>
        <taxon>Lophotrochozoa</taxon>
        <taxon>Mollusca</taxon>
        <taxon>Gastropoda</taxon>
        <taxon>Caenogastropoda</taxon>
        <taxon>Sorbeoconcha</taxon>
        <taxon>Cerithioidea</taxon>
        <taxon>Batillariidae</taxon>
        <taxon>Batillaria</taxon>
    </lineage>
</organism>
<dbReference type="AlphaFoldDB" id="A0ABD0JFD7"/>
<dbReference type="PROSITE" id="PS50181">
    <property type="entry name" value="FBOX"/>
    <property type="match status" value="1"/>
</dbReference>
<evidence type="ECO:0000256" key="1">
    <source>
        <dbReference type="ARBA" id="ARBA00022786"/>
    </source>
</evidence>
<keyword evidence="1" id="KW-0833">Ubl conjugation pathway</keyword>
<dbReference type="InterPro" id="IPR001611">
    <property type="entry name" value="Leu-rich_rpt"/>
</dbReference>
<sequence length="570" mass="64243">MAEDLARVVGSILGSDSGRDVQEDEVSESSVIKICGQEVTDFSSQYGGETRLSYSAANLAGKTNIYPSYGDYTQACVFRTYGPWWKIAPSAPKPYIKTPSSFCSEDYIELTFEEKLYPVAVKIYETYNPGAIVKILATDYHSGSSVDTGKTRWVTLWSSPPAETPQRSRIFSPPIKKIDFPINMVRLELCHALCDYYTELDCVLLCGTRMGPESLTDSSGDQVQDVVSSLKSLTVDDYCACGDGDGDYPRLFERLPGEVILLILSYFDITSLCRLAQTCRLLRDYCYDHLLYTELNLQPLWQQASDVALDGLSMRCRHLQRLNLSWCGKAAPITNDCLDRFLQEPKAELTCLQLSCCPFVNNETLRLIATHCPELKELDLSSCEQVDKVAALQLLLLRKLERLNLYRTKIDIHSIVCVIRELGTHCRKLRTLDMWRARSLQDDGLVHLANNCSQLEELDVGWCTELRSQSGCFVNLAEKCKNLKKLFLTANRTVCDLDLLALAKHSLHLQQLDILGTREVSSQAAERVMANCKELVFFDVSFCAGITDATVEHWKKQYPHVSVKKSFQHS</sequence>
<dbReference type="FunFam" id="3.80.10.10:FF:000152">
    <property type="entry name" value="F-box/LRR-repeat protein 4 isoform X1"/>
    <property type="match status" value="1"/>
</dbReference>
<name>A0ABD0JFD7_9CAEN</name>
<evidence type="ECO:0000259" key="2">
    <source>
        <dbReference type="PROSITE" id="PS50181"/>
    </source>
</evidence>
<evidence type="ECO:0000313" key="3">
    <source>
        <dbReference type="EMBL" id="KAK7473474.1"/>
    </source>
</evidence>
<dbReference type="Proteomes" id="UP001519460">
    <property type="component" value="Unassembled WGS sequence"/>
</dbReference>
<dbReference type="SMART" id="SM00256">
    <property type="entry name" value="FBOX"/>
    <property type="match status" value="1"/>
</dbReference>
<proteinExistence type="predicted"/>
<protein>
    <recommendedName>
        <fullName evidence="2">F-box domain-containing protein</fullName>
    </recommendedName>
</protein>
<dbReference type="CDD" id="cd22117">
    <property type="entry name" value="F-box_FBXL4"/>
    <property type="match status" value="1"/>
</dbReference>
<dbReference type="PANTHER" id="PTHR13318:SF152">
    <property type="entry name" value="F-BOX_LRR-REPEAT PROTEIN 4"/>
    <property type="match status" value="1"/>
</dbReference>
<dbReference type="Gene3D" id="3.80.10.10">
    <property type="entry name" value="Ribonuclease Inhibitor"/>
    <property type="match status" value="2"/>
</dbReference>
<accession>A0ABD0JFD7</accession>
<dbReference type="InterPro" id="IPR057207">
    <property type="entry name" value="FBXL15_LRR"/>
</dbReference>
<gene>
    <name evidence="3" type="ORF">BaRGS_00035303</name>
</gene>
<feature type="domain" description="F-box" evidence="2">
    <location>
        <begin position="249"/>
        <end position="295"/>
    </location>
</feature>
<dbReference type="Pfam" id="PF12937">
    <property type="entry name" value="F-box-like"/>
    <property type="match status" value="1"/>
</dbReference>
<dbReference type="SUPFAM" id="SSF81383">
    <property type="entry name" value="F-box domain"/>
    <property type="match status" value="1"/>
</dbReference>
<evidence type="ECO:0000313" key="4">
    <source>
        <dbReference type="Proteomes" id="UP001519460"/>
    </source>
</evidence>
<dbReference type="EMBL" id="JACVVK020000469">
    <property type="protein sequence ID" value="KAK7473474.1"/>
    <property type="molecule type" value="Genomic_DNA"/>
</dbReference>
<comment type="caution">
    <text evidence="3">The sequence shown here is derived from an EMBL/GenBank/DDBJ whole genome shotgun (WGS) entry which is preliminary data.</text>
</comment>
<dbReference type="InterPro" id="IPR036047">
    <property type="entry name" value="F-box-like_dom_sf"/>
</dbReference>
<dbReference type="InterPro" id="IPR032675">
    <property type="entry name" value="LRR_dom_sf"/>
</dbReference>
<keyword evidence="4" id="KW-1185">Reference proteome</keyword>
<dbReference type="InterPro" id="IPR001810">
    <property type="entry name" value="F-box_dom"/>
</dbReference>
<reference evidence="3 4" key="1">
    <citation type="journal article" date="2023" name="Sci. Data">
        <title>Genome assembly of the Korean intertidal mud-creeper Batillaria attramentaria.</title>
        <authorList>
            <person name="Patra A.K."/>
            <person name="Ho P.T."/>
            <person name="Jun S."/>
            <person name="Lee S.J."/>
            <person name="Kim Y."/>
            <person name="Won Y.J."/>
        </authorList>
    </citation>
    <scope>NUCLEOTIDE SEQUENCE [LARGE SCALE GENOMIC DNA]</scope>
    <source>
        <strain evidence="3">Wonlab-2016</strain>
    </source>
</reference>
<dbReference type="Pfam" id="PF25372">
    <property type="entry name" value="DUF7885"/>
    <property type="match status" value="1"/>
</dbReference>
<dbReference type="PANTHER" id="PTHR13318">
    <property type="entry name" value="PARTNER OF PAIRED, ISOFORM B-RELATED"/>
    <property type="match status" value="1"/>
</dbReference>